<protein>
    <submittedName>
        <fullName evidence="1">Uncharacterized protein</fullName>
    </submittedName>
</protein>
<dbReference type="Proteomes" id="UP001060215">
    <property type="component" value="Chromosome 5"/>
</dbReference>
<evidence type="ECO:0000313" key="2">
    <source>
        <dbReference type="Proteomes" id="UP001060215"/>
    </source>
</evidence>
<name>A0ACC0HH93_9ERIC</name>
<accession>A0ACC0HH93</accession>
<dbReference type="EMBL" id="CM045762">
    <property type="protein sequence ID" value="KAI8012349.1"/>
    <property type="molecule type" value="Genomic_DNA"/>
</dbReference>
<organism evidence="1 2">
    <name type="scientific">Camellia lanceoleosa</name>
    <dbReference type="NCBI Taxonomy" id="1840588"/>
    <lineage>
        <taxon>Eukaryota</taxon>
        <taxon>Viridiplantae</taxon>
        <taxon>Streptophyta</taxon>
        <taxon>Embryophyta</taxon>
        <taxon>Tracheophyta</taxon>
        <taxon>Spermatophyta</taxon>
        <taxon>Magnoliopsida</taxon>
        <taxon>eudicotyledons</taxon>
        <taxon>Gunneridae</taxon>
        <taxon>Pentapetalae</taxon>
        <taxon>asterids</taxon>
        <taxon>Ericales</taxon>
        <taxon>Theaceae</taxon>
        <taxon>Camellia</taxon>
    </lineage>
</organism>
<sequence length="146" mass="16408">MATEPPSSSSSSPPHSASAFSNGDSSSIPASSAIDFLSLCHRLKTMKRTRWVRRDVENPESIADHMYRMGLMALIASDIPGVDQDKLGFLLLLGFLCSIWMKKITVLRSTITNLQPKAPFSNYPYTVRLHHLRRHLICHAYVYFNA</sequence>
<keyword evidence="2" id="KW-1185">Reference proteome</keyword>
<gene>
    <name evidence="1" type="ORF">LOK49_LG06G01228</name>
</gene>
<evidence type="ECO:0000313" key="1">
    <source>
        <dbReference type="EMBL" id="KAI8012349.1"/>
    </source>
</evidence>
<comment type="caution">
    <text evidence="1">The sequence shown here is derived from an EMBL/GenBank/DDBJ whole genome shotgun (WGS) entry which is preliminary data.</text>
</comment>
<reference evidence="1 2" key="1">
    <citation type="journal article" date="2022" name="Plant J.">
        <title>Chromosome-level genome of Camellia lanceoleosa provides a valuable resource for understanding genome evolution and self-incompatibility.</title>
        <authorList>
            <person name="Gong W."/>
            <person name="Xiao S."/>
            <person name="Wang L."/>
            <person name="Liao Z."/>
            <person name="Chang Y."/>
            <person name="Mo W."/>
            <person name="Hu G."/>
            <person name="Li W."/>
            <person name="Zhao G."/>
            <person name="Zhu H."/>
            <person name="Hu X."/>
            <person name="Ji K."/>
            <person name="Xiang X."/>
            <person name="Song Q."/>
            <person name="Yuan D."/>
            <person name="Jin S."/>
            <person name="Zhang L."/>
        </authorList>
    </citation>
    <scope>NUCLEOTIDE SEQUENCE [LARGE SCALE GENOMIC DNA]</scope>
    <source>
        <strain evidence="1">SQ_2022a</strain>
    </source>
</reference>
<proteinExistence type="predicted"/>